<evidence type="ECO:0000256" key="4">
    <source>
        <dbReference type="ARBA" id="ARBA00022723"/>
    </source>
</evidence>
<evidence type="ECO:0000256" key="7">
    <source>
        <dbReference type="PIRSR" id="PIRSR006118-2"/>
    </source>
</evidence>
<evidence type="ECO:0000256" key="1">
    <source>
        <dbReference type="ARBA" id="ARBA00001946"/>
    </source>
</evidence>
<gene>
    <name evidence="8" type="ORF">HNQ88_003982</name>
</gene>
<protein>
    <submittedName>
        <fullName evidence="8">YrbI family 3-deoxy-D-manno-octulosonate 8-phosphate phosphatase</fullName>
    </submittedName>
</protein>
<dbReference type="PANTHER" id="PTHR21485:SF3">
    <property type="entry name" value="N-ACYLNEURAMINATE CYTIDYLYLTRANSFERASE"/>
    <property type="match status" value="1"/>
</dbReference>
<dbReference type="NCBIfam" id="TIGR01670">
    <property type="entry name" value="KdsC-phosphatas"/>
    <property type="match status" value="1"/>
</dbReference>
<keyword evidence="4 7" id="KW-0479">Metal-binding</keyword>
<dbReference type="InterPro" id="IPR050793">
    <property type="entry name" value="CMP-NeuNAc_synthase"/>
</dbReference>
<dbReference type="AlphaFoldDB" id="A0AAE3XN00"/>
<dbReference type="NCBIfam" id="TIGR01662">
    <property type="entry name" value="HAD-SF-IIIA"/>
    <property type="match status" value="1"/>
</dbReference>
<dbReference type="GO" id="GO:0008781">
    <property type="term" value="F:N-acylneuraminate cytidylyltransferase activity"/>
    <property type="evidence" value="ECO:0007669"/>
    <property type="project" value="TreeGrafter"/>
</dbReference>
<accession>A0AAE3XN00</accession>
<evidence type="ECO:0000256" key="5">
    <source>
        <dbReference type="ARBA" id="ARBA00022801"/>
    </source>
</evidence>
<dbReference type="Proteomes" id="UP001185092">
    <property type="component" value="Unassembled WGS sequence"/>
</dbReference>
<dbReference type="SUPFAM" id="SSF56784">
    <property type="entry name" value="HAD-like"/>
    <property type="match status" value="1"/>
</dbReference>
<keyword evidence="9" id="KW-1185">Reference proteome</keyword>
<sequence length="158" mass="17341">MSRYPNIKIVITDVDGTLTDGGLYISESGEEFKKFNAKDGMGMHLLMKNGIKVAMLSHSRSSKMIHKRAQNLGLDFCYVGKTPKMEIIQEWLDQTGLTMENVAYMGDDVNDLEAISASGLGACPSDACDEVLKAADVVLNRKGGEAAFRELVDEYLLN</sequence>
<feature type="binding site" evidence="7">
    <location>
        <position position="15"/>
    </location>
    <ligand>
        <name>substrate</name>
    </ligand>
</feature>
<keyword evidence="5" id="KW-0378">Hydrolase</keyword>
<dbReference type="Pfam" id="PF00702">
    <property type="entry name" value="Hydrolase"/>
    <property type="match status" value="1"/>
</dbReference>
<evidence type="ECO:0000256" key="3">
    <source>
        <dbReference type="ARBA" id="ARBA00011881"/>
    </source>
</evidence>
<dbReference type="SFLD" id="SFLDS00003">
    <property type="entry name" value="Haloacid_Dehalogenase"/>
    <property type="match status" value="1"/>
</dbReference>
<name>A0AAE3XN00_9BACT</name>
<evidence type="ECO:0000313" key="8">
    <source>
        <dbReference type="EMBL" id="MDR6240906.1"/>
    </source>
</evidence>
<dbReference type="InterPro" id="IPR036412">
    <property type="entry name" value="HAD-like_sf"/>
</dbReference>
<comment type="cofactor">
    <cofactor evidence="1 7">
        <name>Mg(2+)</name>
        <dbReference type="ChEBI" id="CHEBI:18420"/>
    </cofactor>
</comment>
<comment type="similarity">
    <text evidence="2">Belongs to the KdsC family.</text>
</comment>
<keyword evidence="6 7" id="KW-0460">Magnesium</keyword>
<dbReference type="InterPro" id="IPR023214">
    <property type="entry name" value="HAD_sf"/>
</dbReference>
<dbReference type="EMBL" id="JAVDQD010000006">
    <property type="protein sequence ID" value="MDR6240906.1"/>
    <property type="molecule type" value="Genomic_DNA"/>
</dbReference>
<evidence type="ECO:0000256" key="2">
    <source>
        <dbReference type="ARBA" id="ARBA00005893"/>
    </source>
</evidence>
<proteinExistence type="inferred from homology"/>
<evidence type="ECO:0000256" key="6">
    <source>
        <dbReference type="ARBA" id="ARBA00022842"/>
    </source>
</evidence>
<dbReference type="SFLD" id="SFLDG01136">
    <property type="entry name" value="C1.6:_Phosphoserine_Phosphatas"/>
    <property type="match status" value="1"/>
</dbReference>
<feature type="binding site" evidence="7">
    <location>
        <position position="107"/>
    </location>
    <ligand>
        <name>Mg(2+)</name>
        <dbReference type="ChEBI" id="CHEBI:18420"/>
    </ligand>
</feature>
<reference evidence="8" key="1">
    <citation type="submission" date="2023-07" db="EMBL/GenBank/DDBJ databases">
        <title>Genomic Encyclopedia of Type Strains, Phase IV (KMG-IV): sequencing the most valuable type-strain genomes for metagenomic binning, comparative biology and taxonomic classification.</title>
        <authorList>
            <person name="Goeker M."/>
        </authorList>
    </citation>
    <scope>NUCLEOTIDE SEQUENCE</scope>
    <source>
        <strain evidence="8">DSM 26174</strain>
    </source>
</reference>
<dbReference type="PANTHER" id="PTHR21485">
    <property type="entry name" value="HAD SUPERFAMILY MEMBERS CMAS AND KDSC"/>
    <property type="match status" value="1"/>
</dbReference>
<dbReference type="Gene3D" id="3.40.50.1000">
    <property type="entry name" value="HAD superfamily/HAD-like"/>
    <property type="match status" value="1"/>
</dbReference>
<dbReference type="InterPro" id="IPR006549">
    <property type="entry name" value="HAD-SF_hydro_IIIA"/>
</dbReference>
<dbReference type="RefSeq" id="WP_309941272.1">
    <property type="nucleotide sequence ID" value="NZ_AP025305.1"/>
</dbReference>
<comment type="subunit">
    <text evidence="3">Homotetramer.</text>
</comment>
<dbReference type="PIRSF" id="PIRSF006118">
    <property type="entry name" value="KDO8-P_Ptase"/>
    <property type="match status" value="1"/>
</dbReference>
<dbReference type="GO" id="GO:0046872">
    <property type="term" value="F:metal ion binding"/>
    <property type="evidence" value="ECO:0007669"/>
    <property type="project" value="UniProtKB-KW"/>
</dbReference>
<dbReference type="CDD" id="cd01630">
    <property type="entry name" value="HAD_KDO-like"/>
    <property type="match status" value="1"/>
</dbReference>
<comment type="caution">
    <text evidence="8">The sequence shown here is derived from an EMBL/GenBank/DDBJ whole genome shotgun (WGS) entry which is preliminary data.</text>
</comment>
<dbReference type="FunFam" id="3.40.50.1000:FF:000029">
    <property type="entry name" value="3-deoxy-D-manno-octulosonate 8-phosphate phosphatase KdsC"/>
    <property type="match status" value="1"/>
</dbReference>
<feature type="binding site" evidence="7">
    <location>
        <position position="13"/>
    </location>
    <ligand>
        <name>Mg(2+)</name>
        <dbReference type="ChEBI" id="CHEBI:18420"/>
    </ligand>
</feature>
<evidence type="ECO:0000313" key="9">
    <source>
        <dbReference type="Proteomes" id="UP001185092"/>
    </source>
</evidence>
<dbReference type="GO" id="GO:0016788">
    <property type="term" value="F:hydrolase activity, acting on ester bonds"/>
    <property type="evidence" value="ECO:0007669"/>
    <property type="project" value="InterPro"/>
</dbReference>
<organism evidence="8 9">
    <name type="scientific">Aureibacter tunicatorum</name>
    <dbReference type="NCBI Taxonomy" id="866807"/>
    <lineage>
        <taxon>Bacteria</taxon>
        <taxon>Pseudomonadati</taxon>
        <taxon>Bacteroidota</taxon>
        <taxon>Cytophagia</taxon>
        <taxon>Cytophagales</taxon>
        <taxon>Persicobacteraceae</taxon>
        <taxon>Aureibacter</taxon>
    </lineage>
</organism>
<dbReference type="SFLD" id="SFLDG01138">
    <property type="entry name" value="C1.6.2:_Deoxy-d-mannose-octulo"/>
    <property type="match status" value="1"/>
</dbReference>
<dbReference type="InterPro" id="IPR010023">
    <property type="entry name" value="KdsC_fam"/>
</dbReference>